<dbReference type="GO" id="GO:0048288">
    <property type="term" value="P:nuclear membrane fusion involved in karyogamy"/>
    <property type="evidence" value="ECO:0007669"/>
    <property type="project" value="UniProtKB-UniRule"/>
</dbReference>
<evidence type="ECO:0000256" key="5">
    <source>
        <dbReference type="ARBA" id="ARBA00022729"/>
    </source>
</evidence>
<dbReference type="GO" id="GO:0005789">
    <property type="term" value="C:endoplasmic reticulum membrane"/>
    <property type="evidence" value="ECO:0007669"/>
    <property type="project" value="UniProtKB-SubCell"/>
</dbReference>
<keyword evidence="7 11" id="KW-1133">Transmembrane helix</keyword>
<dbReference type="PANTHER" id="PTHR28012:SF1">
    <property type="entry name" value="NUCLEAR FUSION PROTEIN KAR5"/>
    <property type="match status" value="1"/>
</dbReference>
<dbReference type="GO" id="GO:0000742">
    <property type="term" value="P:karyogamy involved in conjugation with cellular fusion"/>
    <property type="evidence" value="ECO:0007669"/>
    <property type="project" value="UniProtKB-UniRule"/>
</dbReference>
<proteinExistence type="inferred from homology"/>
<dbReference type="AlphaFoldDB" id="F4S7C6"/>
<evidence type="ECO:0000256" key="9">
    <source>
        <dbReference type="ARBA" id="ARBA00023180"/>
    </source>
</evidence>
<dbReference type="InParanoid" id="F4S7C6"/>
<evidence type="ECO:0000313" key="13">
    <source>
        <dbReference type="Proteomes" id="UP000001072"/>
    </source>
</evidence>
<evidence type="ECO:0000256" key="10">
    <source>
        <dbReference type="ARBA" id="ARBA00023242"/>
    </source>
</evidence>
<dbReference type="GeneID" id="18924768"/>
<evidence type="ECO:0000256" key="6">
    <source>
        <dbReference type="ARBA" id="ARBA00022824"/>
    </source>
</evidence>
<dbReference type="EMBL" id="GL883158">
    <property type="protein sequence ID" value="EGF99505.1"/>
    <property type="molecule type" value="Genomic_DNA"/>
</dbReference>
<evidence type="ECO:0000313" key="12">
    <source>
        <dbReference type="EMBL" id="EGF99505.1"/>
    </source>
</evidence>
<evidence type="ECO:0000256" key="8">
    <source>
        <dbReference type="ARBA" id="ARBA00023136"/>
    </source>
</evidence>
<keyword evidence="5 11" id="KW-0732">Signal</keyword>
<feature type="transmembrane region" description="Helical" evidence="11">
    <location>
        <begin position="106"/>
        <end position="129"/>
    </location>
</feature>
<dbReference type="InterPro" id="IPR007292">
    <property type="entry name" value="Nuclear_fusion_Kar5"/>
</dbReference>
<dbReference type="Pfam" id="PF04163">
    <property type="entry name" value="Tht1"/>
    <property type="match status" value="1"/>
</dbReference>
<dbReference type="PANTHER" id="PTHR28012">
    <property type="entry name" value="NUCLEAR FUSION PROTEIN KAR5"/>
    <property type="match status" value="1"/>
</dbReference>
<dbReference type="VEuPathDB" id="FungiDB:MELLADRAFT_112713"/>
<keyword evidence="6 11" id="KW-0256">Endoplasmic reticulum</keyword>
<evidence type="ECO:0000256" key="2">
    <source>
        <dbReference type="ARBA" id="ARBA00010473"/>
    </source>
</evidence>
<dbReference type="KEGG" id="mlr:MELLADRAFT_112713"/>
<comment type="function">
    <text evidence="1 11">Required for nuclear membrane fusion during karyogamy.</text>
</comment>
<keyword evidence="10 11" id="KW-0539">Nucleus</keyword>
<dbReference type="GO" id="GO:0031965">
    <property type="term" value="C:nuclear membrane"/>
    <property type="evidence" value="ECO:0007669"/>
    <property type="project" value="UniProtKB-SubCell"/>
</dbReference>
<comment type="subcellular location">
    <subcellularLocation>
        <location evidence="11">Endoplasmic reticulum membrane</location>
    </subcellularLocation>
    <subcellularLocation>
        <location evidence="11">Nucleus membrane</location>
    </subcellularLocation>
</comment>
<comment type="similarity">
    <text evidence="2 11">Belongs to the KAR5 family.</text>
</comment>
<sequence length="736" mass="82746">MIWPDTPYQRHISPSFQETPSQFHPVILHSLRFLSIFTHLRKTYVDNAQGGLRFSRDFIWKDEPLSGVSTLQGPDPSRILHLQTFSILLQDTTVEQTILGCDKPSLLYWQIFINFLIFTLTGTITGFLFKTSSPKTSIEVVENHRKEAERVESRARLHRLSEIDALSERLVSSGLTHKDKSTDGSYCALVTESDLLRTAFAARLTICELDQAQLNIPKECSIWVARDDDDARTCITALHTSPQSWSSYSGHLRDAIQLCFGYANLHGLDKARDIYESTTVIANQLLVSLRQQEEGRQRDFLHVKESITQYFQNEASAFRAATERDRVRLEDIASLTRSNLQSFQSSSQAHQKKFEELVNGLERVMIERDALDRRDRAVDFSNGLDRWRSSADSILRGLAMEVDTGLSTQLVALKTELPSVIESKLNHSLQALVSCLELRFMGLAESLGQTHEESLNGIKDVILIQHGEMADLTQRLASINGGFIMIEDRLKGFDHSSNQIAFSLNQSQSTIVDVEYQIKLVMANLFKELDTQIAVMDNLTASLVGSIGIIDHTAFKSISFLFSWLKSVDGSFMRRNFVREKLDKIQEEEVEPEGCAERVSSWCCDGLRVSFCLISLASCQSSNGITRLILPPKIPPSSDDPEVSSQTMTYPSHLGASDVPQRFPGLQAQSPDVYTLQRYERVQAIACIKEFNAISTGLKNINGSLGALRPNRLAQSRLHPRTSSRIVPNRLVSKKA</sequence>
<evidence type="ECO:0000256" key="11">
    <source>
        <dbReference type="RuleBase" id="RU368082"/>
    </source>
</evidence>
<keyword evidence="3 11" id="KW-0415">Karyogamy</keyword>
<dbReference type="Proteomes" id="UP000001072">
    <property type="component" value="Unassembled WGS sequence"/>
</dbReference>
<dbReference type="HOGENOM" id="CLU_376856_0_0_1"/>
<keyword evidence="4 11" id="KW-0812">Transmembrane</keyword>
<dbReference type="OrthoDB" id="5311848at2759"/>
<accession>F4S7C6</accession>
<organism evidence="13">
    <name type="scientific">Melampsora larici-populina (strain 98AG31 / pathotype 3-4-7)</name>
    <name type="common">Poplar leaf rust fungus</name>
    <dbReference type="NCBI Taxonomy" id="747676"/>
    <lineage>
        <taxon>Eukaryota</taxon>
        <taxon>Fungi</taxon>
        <taxon>Dikarya</taxon>
        <taxon>Basidiomycota</taxon>
        <taxon>Pucciniomycotina</taxon>
        <taxon>Pucciniomycetes</taxon>
        <taxon>Pucciniales</taxon>
        <taxon>Melampsoraceae</taxon>
        <taxon>Melampsora</taxon>
    </lineage>
</organism>
<protein>
    <submittedName>
        <fullName evidence="12">Uncharacterized protein</fullName>
    </submittedName>
</protein>
<dbReference type="eggNOG" id="ENOG502SDQF">
    <property type="taxonomic scope" value="Eukaryota"/>
</dbReference>
<evidence type="ECO:0000256" key="4">
    <source>
        <dbReference type="ARBA" id="ARBA00022692"/>
    </source>
</evidence>
<evidence type="ECO:0000256" key="7">
    <source>
        <dbReference type="ARBA" id="ARBA00022989"/>
    </source>
</evidence>
<dbReference type="RefSeq" id="XP_007417277.1">
    <property type="nucleotide sequence ID" value="XM_007417215.1"/>
</dbReference>
<evidence type="ECO:0000256" key="3">
    <source>
        <dbReference type="ARBA" id="ARBA00022459"/>
    </source>
</evidence>
<keyword evidence="13" id="KW-1185">Reference proteome</keyword>
<gene>
    <name evidence="12" type="ORF">MELLADRAFT_112713</name>
</gene>
<keyword evidence="8 11" id="KW-0472">Membrane</keyword>
<name>F4S7C6_MELLP</name>
<reference evidence="13" key="1">
    <citation type="journal article" date="2011" name="Proc. Natl. Acad. Sci. U.S.A.">
        <title>Obligate biotrophy features unraveled by the genomic analysis of rust fungi.</title>
        <authorList>
            <person name="Duplessis S."/>
            <person name="Cuomo C.A."/>
            <person name="Lin Y.-C."/>
            <person name="Aerts A."/>
            <person name="Tisserant E."/>
            <person name="Veneault-Fourrey C."/>
            <person name="Joly D.L."/>
            <person name="Hacquard S."/>
            <person name="Amselem J."/>
            <person name="Cantarel B.L."/>
            <person name="Chiu R."/>
            <person name="Coutinho P.M."/>
            <person name="Feau N."/>
            <person name="Field M."/>
            <person name="Frey P."/>
            <person name="Gelhaye E."/>
            <person name="Goldberg J."/>
            <person name="Grabherr M.G."/>
            <person name="Kodira C.D."/>
            <person name="Kohler A."/>
            <person name="Kuees U."/>
            <person name="Lindquist E.A."/>
            <person name="Lucas S.M."/>
            <person name="Mago R."/>
            <person name="Mauceli E."/>
            <person name="Morin E."/>
            <person name="Murat C."/>
            <person name="Pangilinan J.L."/>
            <person name="Park R."/>
            <person name="Pearson M."/>
            <person name="Quesneville H."/>
            <person name="Rouhier N."/>
            <person name="Sakthikumar S."/>
            <person name="Salamov A.A."/>
            <person name="Schmutz J."/>
            <person name="Selles B."/>
            <person name="Shapiro H."/>
            <person name="Tanguay P."/>
            <person name="Tuskan G.A."/>
            <person name="Henrissat B."/>
            <person name="Van de Peer Y."/>
            <person name="Rouze P."/>
            <person name="Ellis J.G."/>
            <person name="Dodds P.N."/>
            <person name="Schein J.E."/>
            <person name="Zhong S."/>
            <person name="Hamelin R.C."/>
            <person name="Grigoriev I.V."/>
            <person name="Szabo L.J."/>
            <person name="Martin F."/>
        </authorList>
    </citation>
    <scope>NUCLEOTIDE SEQUENCE [LARGE SCALE GENOMIC DNA]</scope>
    <source>
        <strain evidence="13">98AG31 / pathotype 3-4-7</strain>
    </source>
</reference>
<keyword evidence="9" id="KW-0325">Glycoprotein</keyword>
<evidence type="ECO:0000256" key="1">
    <source>
        <dbReference type="ARBA" id="ARBA00003389"/>
    </source>
</evidence>